<keyword evidence="8" id="KW-0413">Isomerase</keyword>
<protein>
    <recommendedName>
        <fullName evidence="10">ATP-dependent DNA helicase</fullName>
        <ecNumber evidence="10">5.6.2.4</ecNumber>
    </recommendedName>
</protein>
<reference evidence="15" key="2">
    <citation type="submission" date="2020-11" db="EMBL/GenBank/DDBJ databases">
        <authorList>
            <consortium name="DOE Joint Genome Institute"/>
            <person name="Kuo A."/>
            <person name="Miyauchi S."/>
            <person name="Kiss E."/>
            <person name="Drula E."/>
            <person name="Kohler A."/>
            <person name="Sanchez-Garcia M."/>
            <person name="Andreopoulos B."/>
            <person name="Barry K.W."/>
            <person name="Bonito G."/>
            <person name="Buee M."/>
            <person name="Carver A."/>
            <person name="Chen C."/>
            <person name="Cichocki N."/>
            <person name="Clum A."/>
            <person name="Culley D."/>
            <person name="Crous P.W."/>
            <person name="Fauchery L."/>
            <person name="Girlanda M."/>
            <person name="Hayes R."/>
            <person name="Keri Z."/>
            <person name="Labutti K."/>
            <person name="Lipzen A."/>
            <person name="Lombard V."/>
            <person name="Magnuson J."/>
            <person name="Maillard F."/>
            <person name="Morin E."/>
            <person name="Murat C."/>
            <person name="Nolan M."/>
            <person name="Ohm R."/>
            <person name="Pangilinan J."/>
            <person name="Pereira M."/>
            <person name="Perotto S."/>
            <person name="Peter M."/>
            <person name="Riley R."/>
            <person name="Sitrit Y."/>
            <person name="Stielow B."/>
            <person name="Szollosi G."/>
            <person name="Zifcakova L."/>
            <person name="Stursova M."/>
            <person name="Spatafora J.W."/>
            <person name="Tedersoo L."/>
            <person name="Vaario L.-M."/>
            <person name="Yamada A."/>
            <person name="Yan M."/>
            <person name="Wang P."/>
            <person name="Xu J."/>
            <person name="Bruns T."/>
            <person name="Baldrian P."/>
            <person name="Vilgalys R."/>
            <person name="Henrissat B."/>
            <person name="Grigoriev I.V."/>
            <person name="Hibbett D."/>
            <person name="Nagy L.G."/>
            <person name="Martin F.M."/>
        </authorList>
    </citation>
    <scope>NUCLEOTIDE SEQUENCE</scope>
    <source>
        <strain evidence="15">UH-Tt-Lm1</strain>
    </source>
</reference>
<comment type="catalytic activity">
    <reaction evidence="10">
        <text>ATP + H2O = ADP + phosphate + H(+)</text>
        <dbReference type="Rhea" id="RHEA:13065"/>
        <dbReference type="ChEBI" id="CHEBI:15377"/>
        <dbReference type="ChEBI" id="CHEBI:15378"/>
        <dbReference type="ChEBI" id="CHEBI:30616"/>
        <dbReference type="ChEBI" id="CHEBI:43474"/>
        <dbReference type="ChEBI" id="CHEBI:456216"/>
    </reaction>
</comment>
<name>A0A9P6HJH7_9AGAM</name>
<dbReference type="InterPro" id="IPR032284">
    <property type="entry name" value="RecQ_Zn-bd"/>
</dbReference>
<dbReference type="PANTHER" id="PTHR13710">
    <property type="entry name" value="DNA HELICASE RECQ FAMILY MEMBER"/>
    <property type="match status" value="1"/>
</dbReference>
<dbReference type="OrthoDB" id="10261556at2759"/>
<keyword evidence="2" id="KW-0479">Metal-binding</keyword>
<dbReference type="GO" id="GO:0046872">
    <property type="term" value="F:metal ion binding"/>
    <property type="evidence" value="ECO:0007669"/>
    <property type="project" value="UniProtKB-KW"/>
</dbReference>
<dbReference type="GO" id="GO:0005737">
    <property type="term" value="C:cytoplasm"/>
    <property type="evidence" value="ECO:0007669"/>
    <property type="project" value="TreeGrafter"/>
</dbReference>
<dbReference type="GO" id="GO:0043138">
    <property type="term" value="F:3'-5' DNA helicase activity"/>
    <property type="evidence" value="ECO:0007669"/>
    <property type="project" value="UniProtKB-EC"/>
</dbReference>
<evidence type="ECO:0000313" key="16">
    <source>
        <dbReference type="Proteomes" id="UP000736335"/>
    </source>
</evidence>
<comment type="catalytic activity">
    <reaction evidence="9 10">
        <text>Couples ATP hydrolysis with the unwinding of duplex DNA by translocating in the 3'-5' direction.</text>
        <dbReference type="EC" id="5.6.2.4"/>
    </reaction>
</comment>
<accession>A0A9P6HJH7</accession>
<feature type="compositionally biased region" description="Basic residues" evidence="12">
    <location>
        <begin position="676"/>
        <end position="685"/>
    </location>
</feature>
<evidence type="ECO:0000256" key="9">
    <source>
        <dbReference type="ARBA" id="ARBA00034617"/>
    </source>
</evidence>
<dbReference type="GO" id="GO:0005694">
    <property type="term" value="C:chromosome"/>
    <property type="evidence" value="ECO:0007669"/>
    <property type="project" value="TreeGrafter"/>
</dbReference>
<dbReference type="AlphaFoldDB" id="A0A9P6HJH7"/>
<comment type="subcellular location">
    <subcellularLocation>
        <location evidence="10">Nucleus</location>
    </subcellularLocation>
</comment>
<evidence type="ECO:0000256" key="5">
    <source>
        <dbReference type="ARBA" id="ARBA00022806"/>
    </source>
</evidence>
<evidence type="ECO:0000259" key="13">
    <source>
        <dbReference type="PROSITE" id="PS51192"/>
    </source>
</evidence>
<dbReference type="InterPro" id="IPR014001">
    <property type="entry name" value="Helicase_ATP-bd"/>
</dbReference>
<dbReference type="InterPro" id="IPR004589">
    <property type="entry name" value="DNA_helicase_ATP-dep_RecQ"/>
</dbReference>
<dbReference type="PROSITE" id="PS51194">
    <property type="entry name" value="HELICASE_CTER"/>
    <property type="match status" value="1"/>
</dbReference>
<dbReference type="GO" id="GO:0000724">
    <property type="term" value="P:double-strand break repair via homologous recombination"/>
    <property type="evidence" value="ECO:0007669"/>
    <property type="project" value="TreeGrafter"/>
</dbReference>
<dbReference type="InterPro" id="IPR011545">
    <property type="entry name" value="DEAD/DEAH_box_helicase_dom"/>
</dbReference>
<dbReference type="PANTHER" id="PTHR13710:SF105">
    <property type="entry name" value="ATP-DEPENDENT DNA HELICASE Q1"/>
    <property type="match status" value="1"/>
</dbReference>
<evidence type="ECO:0000256" key="8">
    <source>
        <dbReference type="ARBA" id="ARBA00023235"/>
    </source>
</evidence>
<evidence type="ECO:0000259" key="14">
    <source>
        <dbReference type="PROSITE" id="PS51194"/>
    </source>
</evidence>
<dbReference type="InterPro" id="IPR036388">
    <property type="entry name" value="WH-like_DNA-bd_sf"/>
</dbReference>
<evidence type="ECO:0000256" key="3">
    <source>
        <dbReference type="ARBA" id="ARBA00022741"/>
    </source>
</evidence>
<dbReference type="GO" id="GO:0003677">
    <property type="term" value="F:DNA binding"/>
    <property type="evidence" value="ECO:0007669"/>
    <property type="project" value="UniProtKB-KW"/>
</dbReference>
<feature type="coiled-coil region" evidence="11">
    <location>
        <begin position="33"/>
        <end position="81"/>
    </location>
</feature>
<dbReference type="InterPro" id="IPR027417">
    <property type="entry name" value="P-loop_NTPase"/>
</dbReference>
<dbReference type="Pfam" id="PF00270">
    <property type="entry name" value="DEAD"/>
    <property type="match status" value="1"/>
</dbReference>
<keyword evidence="11" id="KW-0175">Coiled coil</keyword>
<evidence type="ECO:0000256" key="12">
    <source>
        <dbReference type="SAM" id="MobiDB-lite"/>
    </source>
</evidence>
<feature type="domain" description="Helicase C-terminal" evidence="14">
    <location>
        <begin position="345"/>
        <end position="506"/>
    </location>
</feature>
<gene>
    <name evidence="15" type="ORF">BJ322DRAFT_642112</name>
</gene>
<dbReference type="GO" id="GO:0005634">
    <property type="term" value="C:nucleus"/>
    <property type="evidence" value="ECO:0007669"/>
    <property type="project" value="UniProtKB-SubCell"/>
</dbReference>
<comment type="caution">
    <text evidence="15">The sequence shown here is derived from an EMBL/GenBank/DDBJ whole genome shotgun (WGS) entry which is preliminary data.</text>
</comment>
<dbReference type="EC" id="5.6.2.4" evidence="10"/>
<dbReference type="Gene3D" id="1.10.10.10">
    <property type="entry name" value="Winged helix-like DNA-binding domain superfamily/Winged helix DNA-binding domain"/>
    <property type="match status" value="1"/>
</dbReference>
<dbReference type="SMART" id="SM00490">
    <property type="entry name" value="HELICc"/>
    <property type="match status" value="1"/>
</dbReference>
<keyword evidence="16" id="KW-1185">Reference proteome</keyword>
<keyword evidence="6 10" id="KW-0067">ATP-binding</keyword>
<keyword evidence="5 10" id="KW-0347">Helicase</keyword>
<feature type="domain" description="Helicase ATP-binding" evidence="13">
    <location>
        <begin position="130"/>
        <end position="309"/>
    </location>
</feature>
<dbReference type="Pfam" id="PF00271">
    <property type="entry name" value="Helicase_C"/>
    <property type="match status" value="1"/>
</dbReference>
<proteinExistence type="inferred from homology"/>
<dbReference type="NCBIfam" id="TIGR00614">
    <property type="entry name" value="recQ_fam"/>
    <property type="match status" value="1"/>
</dbReference>
<reference evidence="15" key="1">
    <citation type="journal article" date="2020" name="Nat. Commun.">
        <title>Large-scale genome sequencing of mycorrhizal fungi provides insights into the early evolution of symbiotic traits.</title>
        <authorList>
            <person name="Miyauchi S."/>
            <person name="Kiss E."/>
            <person name="Kuo A."/>
            <person name="Drula E."/>
            <person name="Kohler A."/>
            <person name="Sanchez-Garcia M."/>
            <person name="Morin E."/>
            <person name="Andreopoulos B."/>
            <person name="Barry K.W."/>
            <person name="Bonito G."/>
            <person name="Buee M."/>
            <person name="Carver A."/>
            <person name="Chen C."/>
            <person name="Cichocki N."/>
            <person name="Clum A."/>
            <person name="Culley D."/>
            <person name="Crous P.W."/>
            <person name="Fauchery L."/>
            <person name="Girlanda M."/>
            <person name="Hayes R.D."/>
            <person name="Keri Z."/>
            <person name="LaButti K."/>
            <person name="Lipzen A."/>
            <person name="Lombard V."/>
            <person name="Magnuson J."/>
            <person name="Maillard F."/>
            <person name="Murat C."/>
            <person name="Nolan M."/>
            <person name="Ohm R.A."/>
            <person name="Pangilinan J."/>
            <person name="Pereira M.F."/>
            <person name="Perotto S."/>
            <person name="Peter M."/>
            <person name="Pfister S."/>
            <person name="Riley R."/>
            <person name="Sitrit Y."/>
            <person name="Stielow J.B."/>
            <person name="Szollosi G."/>
            <person name="Zifcakova L."/>
            <person name="Stursova M."/>
            <person name="Spatafora J.W."/>
            <person name="Tedersoo L."/>
            <person name="Vaario L.M."/>
            <person name="Yamada A."/>
            <person name="Yan M."/>
            <person name="Wang P."/>
            <person name="Xu J."/>
            <person name="Bruns T."/>
            <person name="Baldrian P."/>
            <person name="Vilgalys R."/>
            <person name="Dunand C."/>
            <person name="Henrissat B."/>
            <person name="Grigoriev I.V."/>
            <person name="Hibbett D."/>
            <person name="Nagy L.G."/>
            <person name="Martin F.M."/>
        </authorList>
    </citation>
    <scope>NUCLEOTIDE SEQUENCE</scope>
    <source>
        <strain evidence="15">UH-Tt-Lm1</strain>
    </source>
</reference>
<keyword evidence="3 10" id="KW-0547">Nucleotide-binding</keyword>
<sequence>MSWRAKSSKTGQSSTAATAANERTINAAFDVRRADLLRRREVVQRDLANADQQIENWKATRQLHSNELEEVEREILALDAEGHRRPGPSIATPNAINYMEQEFEWSGQLKLKLKRIFGIDDFRLCQKGVCNANLHQRHIICVMPTGGGKSLTYQLPALLSRGCTLVVSPLISLMSDQVLHLKENNVEAVMLNGNTPKREVEETYERLMNPPANGGEGIKLLYVTPERIKRSKRFMGFLLDLARNGLLVRIVIDEAHCISSMGHDYRPDYLELRRLTDNLRHIPILALSATCPPRVQNDIIKILGLPPATAGTMAAPGRTVFFSSPLYRKNLRYKVMTKPSKENDHLDMMVNYILENHPDESGIVYCTTKLQTHKVAEGLEERSRKKIKTGIYHADIEAEKKQTLHEKWRQGSVKVVCATIAFGLGIDKGDVRFVLHHSPSKTVEGYYQESGRAGRDGKDSDCILYYRPQDASSILTMTPGTGDGREILRYAQDKSQCRQVFFANYFSASANLDPSAWSADGAGATKRCGHCDNCLRDSTSYTCGDKTLEAWQILKIAEEVYRLKGNVTIGTFAALAGGGRQAKIRVKPRRGAATEIQIDVGKIAGGKVELTVAETEILIVQLIVDGYLTAQVHQTTWTTYAYIIPSFTASQITRFARDGLGNCGVSVRCYLPSKARKTGKGKKRATSGGEDPPLPDAATTSRSGPSQLTGKRKRMDDPEEDGSVIEISSDVAYEEDEISEADPSPRSRSRGGLKPLNSGTREAGSRPQVMDVDSGPEEWMAGDSKDDEGWMFSQRSNPRHRRRTQLTSTMADLPDF</sequence>
<evidence type="ECO:0000256" key="1">
    <source>
        <dbReference type="ARBA" id="ARBA00005446"/>
    </source>
</evidence>
<evidence type="ECO:0000256" key="11">
    <source>
        <dbReference type="SAM" id="Coils"/>
    </source>
</evidence>
<dbReference type="Pfam" id="PF16124">
    <property type="entry name" value="RecQ_Zn_bind"/>
    <property type="match status" value="1"/>
</dbReference>
<dbReference type="GO" id="GO:0016787">
    <property type="term" value="F:hydrolase activity"/>
    <property type="evidence" value="ECO:0007669"/>
    <property type="project" value="UniProtKB-KW"/>
</dbReference>
<evidence type="ECO:0000256" key="4">
    <source>
        <dbReference type="ARBA" id="ARBA00022801"/>
    </source>
</evidence>
<evidence type="ECO:0000256" key="7">
    <source>
        <dbReference type="ARBA" id="ARBA00023125"/>
    </source>
</evidence>
<dbReference type="Gene3D" id="3.40.50.300">
    <property type="entry name" value="P-loop containing nucleotide triphosphate hydrolases"/>
    <property type="match status" value="2"/>
</dbReference>
<dbReference type="PROSITE" id="PS51192">
    <property type="entry name" value="HELICASE_ATP_BIND_1"/>
    <property type="match status" value="1"/>
</dbReference>
<evidence type="ECO:0000313" key="15">
    <source>
        <dbReference type="EMBL" id="KAF9788548.1"/>
    </source>
</evidence>
<dbReference type="SMART" id="SM00487">
    <property type="entry name" value="DEXDc"/>
    <property type="match status" value="1"/>
</dbReference>
<dbReference type="InterPro" id="IPR001650">
    <property type="entry name" value="Helicase_C-like"/>
</dbReference>
<dbReference type="EMBL" id="WIUZ02000004">
    <property type="protein sequence ID" value="KAF9788548.1"/>
    <property type="molecule type" value="Genomic_DNA"/>
</dbReference>
<comment type="similarity">
    <text evidence="1 10">Belongs to the helicase family. RecQ subfamily.</text>
</comment>
<dbReference type="SUPFAM" id="SSF52540">
    <property type="entry name" value="P-loop containing nucleoside triphosphate hydrolases"/>
    <property type="match status" value="1"/>
</dbReference>
<evidence type="ECO:0000256" key="10">
    <source>
        <dbReference type="RuleBase" id="RU364117"/>
    </source>
</evidence>
<dbReference type="GO" id="GO:0009378">
    <property type="term" value="F:four-way junction helicase activity"/>
    <property type="evidence" value="ECO:0007669"/>
    <property type="project" value="TreeGrafter"/>
</dbReference>
<keyword evidence="4 10" id="KW-0378">Hydrolase</keyword>
<evidence type="ECO:0000256" key="2">
    <source>
        <dbReference type="ARBA" id="ARBA00022723"/>
    </source>
</evidence>
<dbReference type="CDD" id="cd17920">
    <property type="entry name" value="DEXHc_RecQ"/>
    <property type="match status" value="1"/>
</dbReference>
<organism evidence="15 16">
    <name type="scientific">Thelephora terrestris</name>
    <dbReference type="NCBI Taxonomy" id="56493"/>
    <lineage>
        <taxon>Eukaryota</taxon>
        <taxon>Fungi</taxon>
        <taxon>Dikarya</taxon>
        <taxon>Basidiomycota</taxon>
        <taxon>Agaricomycotina</taxon>
        <taxon>Agaricomycetes</taxon>
        <taxon>Thelephorales</taxon>
        <taxon>Thelephoraceae</taxon>
        <taxon>Thelephora</taxon>
    </lineage>
</organism>
<keyword evidence="10" id="KW-0539">Nucleus</keyword>
<feature type="region of interest" description="Disordered" evidence="12">
    <location>
        <begin position="676"/>
        <end position="816"/>
    </location>
</feature>
<keyword evidence="7" id="KW-0238">DNA-binding</keyword>
<evidence type="ECO:0000256" key="6">
    <source>
        <dbReference type="ARBA" id="ARBA00022840"/>
    </source>
</evidence>
<feature type="compositionally biased region" description="Polar residues" evidence="12">
    <location>
        <begin position="698"/>
        <end position="709"/>
    </location>
</feature>
<dbReference type="Proteomes" id="UP000736335">
    <property type="component" value="Unassembled WGS sequence"/>
</dbReference>
<dbReference type="GO" id="GO:0005524">
    <property type="term" value="F:ATP binding"/>
    <property type="evidence" value="ECO:0007669"/>
    <property type="project" value="UniProtKB-KW"/>
</dbReference>